<comment type="caution">
    <text evidence="2">The sequence shown here is derived from an EMBL/GenBank/DDBJ whole genome shotgun (WGS) entry which is preliminary data.</text>
</comment>
<dbReference type="Proteomes" id="UP000022447">
    <property type="component" value="Unassembled WGS sequence"/>
</dbReference>
<keyword evidence="1" id="KW-0732">Signal</keyword>
<dbReference type="PATRIC" id="fig|1449350.3.peg.2241"/>
<organism evidence="2 3">
    <name type="scientific">Roseivivax halodurans JCM 10272</name>
    <dbReference type="NCBI Taxonomy" id="1449350"/>
    <lineage>
        <taxon>Bacteria</taxon>
        <taxon>Pseudomonadati</taxon>
        <taxon>Pseudomonadota</taxon>
        <taxon>Alphaproteobacteria</taxon>
        <taxon>Rhodobacterales</taxon>
        <taxon>Roseobacteraceae</taxon>
        <taxon>Roseivivax</taxon>
    </lineage>
</organism>
<reference evidence="2 3" key="1">
    <citation type="submission" date="2014-01" db="EMBL/GenBank/DDBJ databases">
        <title>Roseivivax halodurans JCM 10272 Genome Sequencing.</title>
        <authorList>
            <person name="Lai Q."/>
            <person name="Li G."/>
            <person name="Shao Z."/>
        </authorList>
    </citation>
    <scope>NUCLEOTIDE SEQUENCE [LARGE SCALE GENOMIC DNA]</scope>
    <source>
        <strain evidence="2 3">JCM 10272</strain>
    </source>
</reference>
<keyword evidence="3" id="KW-1185">Reference proteome</keyword>
<dbReference type="eggNOG" id="ENOG50319IW">
    <property type="taxonomic scope" value="Bacteria"/>
</dbReference>
<feature type="signal peptide" evidence="1">
    <location>
        <begin position="1"/>
        <end position="17"/>
    </location>
</feature>
<name>X7EGX8_9RHOB</name>
<dbReference type="EMBL" id="JALZ01000010">
    <property type="protein sequence ID" value="ETX14446.1"/>
    <property type="molecule type" value="Genomic_DNA"/>
</dbReference>
<protein>
    <recommendedName>
        <fullName evidence="4">Dihydrodipicolinate reductase</fullName>
    </recommendedName>
</protein>
<sequence>MIRAFLTTLALALPAAADQPLTGAEFEAYVTGKTLYFGQNGEAYGVEQYLPGREVVWSFLDGECREGRWYEAGEQICFVYEDNPVPQCWSFYRTGEGTLRAVFENDPASSSLYEARRDEDPMICPGPDVGV</sequence>
<dbReference type="OrthoDB" id="7304934at2"/>
<dbReference type="STRING" id="1449350.OCH239_02450"/>
<evidence type="ECO:0000313" key="2">
    <source>
        <dbReference type="EMBL" id="ETX14446.1"/>
    </source>
</evidence>
<evidence type="ECO:0000313" key="3">
    <source>
        <dbReference type="Proteomes" id="UP000022447"/>
    </source>
</evidence>
<accession>X7EGX8</accession>
<feature type="chain" id="PRO_5004977250" description="Dihydrodipicolinate reductase" evidence="1">
    <location>
        <begin position="18"/>
        <end position="131"/>
    </location>
</feature>
<dbReference type="AlphaFoldDB" id="X7EGX8"/>
<dbReference type="RefSeq" id="WP_037262302.1">
    <property type="nucleotide sequence ID" value="NZ_JALZ01000010.1"/>
</dbReference>
<evidence type="ECO:0008006" key="4">
    <source>
        <dbReference type="Google" id="ProtNLM"/>
    </source>
</evidence>
<proteinExistence type="predicted"/>
<gene>
    <name evidence="2" type="ORF">OCH239_02450</name>
</gene>
<evidence type="ECO:0000256" key="1">
    <source>
        <dbReference type="SAM" id="SignalP"/>
    </source>
</evidence>